<proteinExistence type="predicted"/>
<dbReference type="AlphaFoldDB" id="A0A5J4UZD1"/>
<evidence type="ECO:0000313" key="1">
    <source>
        <dbReference type="EMBL" id="KAA6376086.1"/>
    </source>
</evidence>
<dbReference type="Proteomes" id="UP000324800">
    <property type="component" value="Unassembled WGS sequence"/>
</dbReference>
<name>A0A5J4UZD1_9EUKA</name>
<evidence type="ECO:0000313" key="2">
    <source>
        <dbReference type="Proteomes" id="UP000324800"/>
    </source>
</evidence>
<organism evidence="1 2">
    <name type="scientific">Streblomastix strix</name>
    <dbReference type="NCBI Taxonomy" id="222440"/>
    <lineage>
        <taxon>Eukaryota</taxon>
        <taxon>Metamonada</taxon>
        <taxon>Preaxostyla</taxon>
        <taxon>Oxymonadida</taxon>
        <taxon>Streblomastigidae</taxon>
        <taxon>Streblomastix</taxon>
    </lineage>
</organism>
<sequence>MPGLRAAQEEVFRVANQDPKRQVEIKVYSGKQVQFINKMEQDDKFQNMKDNMMNKLQNNSNEDEAMRLRMQILNKLSPEEQQRVKRHFGSQMRLTFFFESQIQRKITQQNNNTIYIDTGWDFGSVTGEQQDEFGSFPTDLIFI</sequence>
<reference evidence="1 2" key="1">
    <citation type="submission" date="2019-03" db="EMBL/GenBank/DDBJ databases">
        <title>Single cell metagenomics reveals metabolic interactions within the superorganism composed of flagellate Streblomastix strix and complex community of Bacteroidetes bacteria on its surface.</title>
        <authorList>
            <person name="Treitli S.C."/>
            <person name="Kolisko M."/>
            <person name="Husnik F."/>
            <person name="Keeling P."/>
            <person name="Hampl V."/>
        </authorList>
    </citation>
    <scope>NUCLEOTIDE SEQUENCE [LARGE SCALE GENOMIC DNA]</scope>
    <source>
        <strain evidence="1">ST1C</strain>
    </source>
</reference>
<protein>
    <submittedName>
        <fullName evidence="1">Uncharacterized protein</fullName>
    </submittedName>
</protein>
<dbReference type="EMBL" id="SNRW01010773">
    <property type="protein sequence ID" value="KAA6376086.1"/>
    <property type="molecule type" value="Genomic_DNA"/>
</dbReference>
<comment type="caution">
    <text evidence="1">The sequence shown here is derived from an EMBL/GenBank/DDBJ whole genome shotgun (WGS) entry which is preliminary data.</text>
</comment>
<gene>
    <name evidence="1" type="ORF">EZS28_028384</name>
</gene>
<feature type="non-terminal residue" evidence="1">
    <location>
        <position position="143"/>
    </location>
</feature>
<accession>A0A5J4UZD1</accession>